<dbReference type="SUPFAM" id="SSF57850">
    <property type="entry name" value="RING/U-box"/>
    <property type="match status" value="1"/>
</dbReference>
<evidence type="ECO:0000313" key="7">
    <source>
        <dbReference type="EMBL" id="GMR61319.1"/>
    </source>
</evidence>
<reference evidence="8" key="1">
    <citation type="submission" date="2022-10" db="EMBL/GenBank/DDBJ databases">
        <title>Genome assembly of Pristionchus species.</title>
        <authorList>
            <person name="Yoshida K."/>
            <person name="Sommer R.J."/>
        </authorList>
    </citation>
    <scope>NUCLEOTIDE SEQUENCE [LARGE SCALE GENOMIC DNA]</scope>
    <source>
        <strain evidence="8">RS5460</strain>
    </source>
</reference>
<evidence type="ECO:0000313" key="8">
    <source>
        <dbReference type="Proteomes" id="UP001328107"/>
    </source>
</evidence>
<dbReference type="GO" id="GO:0043161">
    <property type="term" value="P:proteasome-mediated ubiquitin-dependent protein catabolic process"/>
    <property type="evidence" value="ECO:0007669"/>
    <property type="project" value="TreeGrafter"/>
</dbReference>
<keyword evidence="8" id="KW-1185">Reference proteome</keyword>
<dbReference type="InterPro" id="IPR011016">
    <property type="entry name" value="Znf_RING-CH"/>
</dbReference>
<evidence type="ECO:0000256" key="4">
    <source>
        <dbReference type="PROSITE-ProRule" id="PRU00175"/>
    </source>
</evidence>
<dbReference type="AlphaFoldDB" id="A0AAN5IE86"/>
<name>A0AAN5IE86_9BILA</name>
<dbReference type="PROSITE" id="PS50089">
    <property type="entry name" value="ZF_RING_2"/>
    <property type="match status" value="1"/>
</dbReference>
<organism evidence="7 8">
    <name type="scientific">Pristionchus mayeri</name>
    <dbReference type="NCBI Taxonomy" id="1317129"/>
    <lineage>
        <taxon>Eukaryota</taxon>
        <taxon>Metazoa</taxon>
        <taxon>Ecdysozoa</taxon>
        <taxon>Nematoda</taxon>
        <taxon>Chromadorea</taxon>
        <taxon>Rhabditida</taxon>
        <taxon>Rhabditina</taxon>
        <taxon>Diplogasteromorpha</taxon>
        <taxon>Diplogasteroidea</taxon>
        <taxon>Neodiplogasteridae</taxon>
        <taxon>Pristionchus</taxon>
    </lineage>
</organism>
<dbReference type="Proteomes" id="UP001328107">
    <property type="component" value="Unassembled WGS sequence"/>
</dbReference>
<feature type="non-terminal residue" evidence="7">
    <location>
        <position position="1"/>
    </location>
</feature>
<dbReference type="InterPro" id="IPR050731">
    <property type="entry name" value="HRD1_E3_ubiq-ligases"/>
</dbReference>
<accession>A0AAN5IE86</accession>
<protein>
    <recommendedName>
        <fullName evidence="6">RING-type domain-containing protein</fullName>
    </recommendedName>
</protein>
<dbReference type="SMART" id="SM00184">
    <property type="entry name" value="RING"/>
    <property type="match status" value="1"/>
</dbReference>
<dbReference type="GO" id="GO:0012505">
    <property type="term" value="C:endomembrane system"/>
    <property type="evidence" value="ECO:0007669"/>
    <property type="project" value="TreeGrafter"/>
</dbReference>
<dbReference type="EMBL" id="BTRK01000006">
    <property type="protein sequence ID" value="GMR61319.1"/>
    <property type="molecule type" value="Genomic_DNA"/>
</dbReference>
<dbReference type="SMART" id="SM00744">
    <property type="entry name" value="RINGv"/>
    <property type="match status" value="1"/>
</dbReference>
<dbReference type="Pfam" id="PF13639">
    <property type="entry name" value="zf-RING_2"/>
    <property type="match status" value="1"/>
</dbReference>
<keyword evidence="1" id="KW-0479">Metal-binding</keyword>
<evidence type="ECO:0000256" key="3">
    <source>
        <dbReference type="ARBA" id="ARBA00022833"/>
    </source>
</evidence>
<keyword evidence="2 4" id="KW-0863">Zinc-finger</keyword>
<evidence type="ECO:0000256" key="2">
    <source>
        <dbReference type="ARBA" id="ARBA00022771"/>
    </source>
</evidence>
<dbReference type="PANTHER" id="PTHR22763">
    <property type="entry name" value="RING ZINC FINGER PROTEIN"/>
    <property type="match status" value="1"/>
</dbReference>
<dbReference type="GO" id="GO:0008270">
    <property type="term" value="F:zinc ion binding"/>
    <property type="evidence" value="ECO:0007669"/>
    <property type="project" value="UniProtKB-KW"/>
</dbReference>
<dbReference type="Gene3D" id="3.30.40.10">
    <property type="entry name" value="Zinc/RING finger domain, C3HC4 (zinc finger)"/>
    <property type="match status" value="1"/>
</dbReference>
<dbReference type="GO" id="GO:0061630">
    <property type="term" value="F:ubiquitin protein ligase activity"/>
    <property type="evidence" value="ECO:0007669"/>
    <property type="project" value="TreeGrafter"/>
</dbReference>
<feature type="domain" description="RING-type" evidence="6">
    <location>
        <begin position="4"/>
        <end position="50"/>
    </location>
</feature>
<sequence>TLVCAICHVDLAEKRAVILLPCRHHFHASCARSWMEIRKYRPDQTCSVCRTRTVNVVFESGVTARTPYPFGETGQPTREVLERERHPASTIHLLLLQTQAQLSRCDVLSHDMTRGAEYHEDIQAEKALLGERHRLLLRMQSEIERGEWEGVVMPWELARVGVARQARTPEEVEQQQAELNRDLQRGQRLLQRVRSFLQQVDEQAAAAAPNGQLDVWQQVVRDRRERAATSAVTRHHGAEMPFSPRPATPSSAVVQWSQLQQPETPHNVHPTVSRILRQG</sequence>
<feature type="region of interest" description="Disordered" evidence="5">
    <location>
        <begin position="227"/>
        <end position="249"/>
    </location>
</feature>
<dbReference type="InterPro" id="IPR013083">
    <property type="entry name" value="Znf_RING/FYVE/PHD"/>
</dbReference>
<evidence type="ECO:0000256" key="5">
    <source>
        <dbReference type="SAM" id="MobiDB-lite"/>
    </source>
</evidence>
<keyword evidence="3" id="KW-0862">Zinc</keyword>
<evidence type="ECO:0000256" key="1">
    <source>
        <dbReference type="ARBA" id="ARBA00022723"/>
    </source>
</evidence>
<comment type="caution">
    <text evidence="7">The sequence shown here is derived from an EMBL/GenBank/DDBJ whole genome shotgun (WGS) entry which is preliminary data.</text>
</comment>
<gene>
    <name evidence="7" type="ORF">PMAYCL1PPCAC_31514</name>
</gene>
<evidence type="ECO:0000259" key="6">
    <source>
        <dbReference type="PROSITE" id="PS50089"/>
    </source>
</evidence>
<dbReference type="InterPro" id="IPR001841">
    <property type="entry name" value="Znf_RING"/>
</dbReference>
<proteinExistence type="predicted"/>